<evidence type="ECO:0000313" key="2">
    <source>
        <dbReference type="Proteomes" id="UP001519460"/>
    </source>
</evidence>
<sequence>LRASGDSYTTESLTVVEVLAWTFPKPQLCRITDIGCVESVYVAGRTKLWWHWTFACEVGRRVL</sequence>
<comment type="caution">
    <text evidence="1">The sequence shown here is derived from an EMBL/GenBank/DDBJ whole genome shotgun (WGS) entry which is preliminary data.</text>
</comment>
<reference evidence="1 2" key="1">
    <citation type="journal article" date="2023" name="Sci. Data">
        <title>Genome assembly of the Korean intertidal mud-creeper Batillaria attramentaria.</title>
        <authorList>
            <person name="Patra A.K."/>
            <person name="Ho P.T."/>
            <person name="Jun S."/>
            <person name="Lee S.J."/>
            <person name="Kim Y."/>
            <person name="Won Y.J."/>
        </authorList>
    </citation>
    <scope>NUCLEOTIDE SEQUENCE [LARGE SCALE GENOMIC DNA]</scope>
    <source>
        <strain evidence="1">Wonlab-2016</strain>
    </source>
</reference>
<name>A0ABD0M4J1_9CAEN</name>
<protein>
    <submittedName>
        <fullName evidence="1">Uncharacterized protein</fullName>
    </submittedName>
</protein>
<evidence type="ECO:0000313" key="1">
    <source>
        <dbReference type="EMBL" id="KAK7506648.1"/>
    </source>
</evidence>
<dbReference type="Proteomes" id="UP001519460">
    <property type="component" value="Unassembled WGS sequence"/>
</dbReference>
<gene>
    <name evidence="1" type="ORF">BaRGS_00002123</name>
</gene>
<dbReference type="EMBL" id="JACVVK020000006">
    <property type="protein sequence ID" value="KAK7506648.1"/>
    <property type="molecule type" value="Genomic_DNA"/>
</dbReference>
<dbReference type="AlphaFoldDB" id="A0ABD0M4J1"/>
<keyword evidence="2" id="KW-1185">Reference proteome</keyword>
<proteinExistence type="predicted"/>
<organism evidence="1 2">
    <name type="scientific">Batillaria attramentaria</name>
    <dbReference type="NCBI Taxonomy" id="370345"/>
    <lineage>
        <taxon>Eukaryota</taxon>
        <taxon>Metazoa</taxon>
        <taxon>Spiralia</taxon>
        <taxon>Lophotrochozoa</taxon>
        <taxon>Mollusca</taxon>
        <taxon>Gastropoda</taxon>
        <taxon>Caenogastropoda</taxon>
        <taxon>Sorbeoconcha</taxon>
        <taxon>Cerithioidea</taxon>
        <taxon>Batillariidae</taxon>
        <taxon>Batillaria</taxon>
    </lineage>
</organism>
<accession>A0ABD0M4J1</accession>
<feature type="non-terminal residue" evidence="1">
    <location>
        <position position="1"/>
    </location>
</feature>